<dbReference type="AlphaFoldDB" id="A0A1I7U8U1"/>
<reference evidence="3" key="1">
    <citation type="submission" date="2016-11" db="UniProtKB">
        <authorList>
            <consortium name="WormBaseParasite"/>
        </authorList>
    </citation>
    <scope>IDENTIFICATION</scope>
</reference>
<dbReference type="Proteomes" id="UP000095282">
    <property type="component" value="Unplaced"/>
</dbReference>
<evidence type="ECO:0000313" key="2">
    <source>
        <dbReference type="Proteomes" id="UP000095282"/>
    </source>
</evidence>
<evidence type="ECO:0000256" key="1">
    <source>
        <dbReference type="SAM" id="Phobius"/>
    </source>
</evidence>
<proteinExistence type="predicted"/>
<name>A0A1I7U8U1_9PELO</name>
<dbReference type="WBParaSite" id="Csp11.Scaffold629.g16025.t1">
    <property type="protein sequence ID" value="Csp11.Scaffold629.g16025.t1"/>
    <property type="gene ID" value="Csp11.Scaffold629.g16025"/>
</dbReference>
<sequence>MVIECAAEFNEMSTWVVLISIVPITFSLITVVLLCASLLKVKKMIGICDGISASAHWLSRTAVRVGIGETARQTINEYAATKPELKRLLK</sequence>
<keyword evidence="1" id="KW-0812">Transmembrane</keyword>
<protein>
    <submittedName>
        <fullName evidence="3">ABC transmembrane type-1 domain-containing protein</fullName>
    </submittedName>
</protein>
<evidence type="ECO:0000313" key="3">
    <source>
        <dbReference type="WBParaSite" id="Csp11.Scaffold629.g16025.t1"/>
    </source>
</evidence>
<keyword evidence="1" id="KW-0472">Membrane</keyword>
<keyword evidence="1" id="KW-1133">Transmembrane helix</keyword>
<dbReference type="eggNOG" id="KOG2708">
    <property type="taxonomic scope" value="Eukaryota"/>
</dbReference>
<organism evidence="2 3">
    <name type="scientific">Caenorhabditis tropicalis</name>
    <dbReference type="NCBI Taxonomy" id="1561998"/>
    <lineage>
        <taxon>Eukaryota</taxon>
        <taxon>Metazoa</taxon>
        <taxon>Ecdysozoa</taxon>
        <taxon>Nematoda</taxon>
        <taxon>Chromadorea</taxon>
        <taxon>Rhabditida</taxon>
        <taxon>Rhabditina</taxon>
        <taxon>Rhabditomorpha</taxon>
        <taxon>Rhabditoidea</taxon>
        <taxon>Rhabditidae</taxon>
        <taxon>Peloderinae</taxon>
        <taxon>Caenorhabditis</taxon>
    </lineage>
</organism>
<keyword evidence="2" id="KW-1185">Reference proteome</keyword>
<accession>A0A1I7U8U1</accession>
<feature type="transmembrane region" description="Helical" evidence="1">
    <location>
        <begin position="12"/>
        <end position="36"/>
    </location>
</feature>